<reference evidence="2" key="2">
    <citation type="journal article" date="2023" name="IMA Fungus">
        <title>Comparative genomic study of the Penicillium genus elucidates a diverse pangenome and 15 lateral gene transfer events.</title>
        <authorList>
            <person name="Petersen C."/>
            <person name="Sorensen T."/>
            <person name="Nielsen M.R."/>
            <person name="Sondergaard T.E."/>
            <person name="Sorensen J.L."/>
            <person name="Fitzpatrick D.A."/>
            <person name="Frisvad J.C."/>
            <person name="Nielsen K.L."/>
        </authorList>
    </citation>
    <scope>NUCLEOTIDE SEQUENCE</scope>
    <source>
        <strain evidence="2">IBT 21472</strain>
    </source>
</reference>
<reference evidence="2" key="1">
    <citation type="submission" date="2022-12" db="EMBL/GenBank/DDBJ databases">
        <authorList>
            <person name="Petersen C."/>
        </authorList>
    </citation>
    <scope>NUCLEOTIDE SEQUENCE</scope>
    <source>
        <strain evidence="2">IBT 21472</strain>
    </source>
</reference>
<organism evidence="2 3">
    <name type="scientific">Penicillium atrosanguineum</name>
    <dbReference type="NCBI Taxonomy" id="1132637"/>
    <lineage>
        <taxon>Eukaryota</taxon>
        <taxon>Fungi</taxon>
        <taxon>Dikarya</taxon>
        <taxon>Ascomycota</taxon>
        <taxon>Pezizomycotina</taxon>
        <taxon>Eurotiomycetes</taxon>
        <taxon>Eurotiomycetidae</taxon>
        <taxon>Eurotiales</taxon>
        <taxon>Aspergillaceae</taxon>
        <taxon>Penicillium</taxon>
    </lineage>
</organism>
<accession>A0A9W9PTZ5</accession>
<dbReference type="AlphaFoldDB" id="A0A9W9PTZ5"/>
<proteinExistence type="predicted"/>
<feature type="region of interest" description="Disordered" evidence="1">
    <location>
        <begin position="23"/>
        <end position="51"/>
    </location>
</feature>
<protein>
    <submittedName>
        <fullName evidence="2">Uncharacterized protein</fullName>
    </submittedName>
</protein>
<gene>
    <name evidence="2" type="ORF">N7476_007202</name>
</gene>
<dbReference type="EMBL" id="JAPZBO010000007">
    <property type="protein sequence ID" value="KAJ5311342.1"/>
    <property type="molecule type" value="Genomic_DNA"/>
</dbReference>
<name>A0A9W9PTZ5_9EURO</name>
<evidence type="ECO:0000313" key="2">
    <source>
        <dbReference type="EMBL" id="KAJ5311342.1"/>
    </source>
</evidence>
<comment type="caution">
    <text evidence="2">The sequence shown here is derived from an EMBL/GenBank/DDBJ whole genome shotgun (WGS) entry which is preliminary data.</text>
</comment>
<evidence type="ECO:0000256" key="1">
    <source>
        <dbReference type="SAM" id="MobiDB-lite"/>
    </source>
</evidence>
<evidence type="ECO:0000313" key="3">
    <source>
        <dbReference type="Proteomes" id="UP001147746"/>
    </source>
</evidence>
<sequence>MNKAITRPTTPARLRSLAERAPLKTGALAATEGPFSDAASEDEAEAEDTSTLPTSVVAVVKDGKIEQKDTFRALAPVALGELVSLAVPSTSAAPVALAAVENFDPAPAAVAVLMMLDIVKMECSFPAKVSFDTAAAAPDEV</sequence>
<feature type="compositionally biased region" description="Acidic residues" evidence="1">
    <location>
        <begin position="39"/>
        <end position="48"/>
    </location>
</feature>
<keyword evidence="3" id="KW-1185">Reference proteome</keyword>
<dbReference type="Proteomes" id="UP001147746">
    <property type="component" value="Unassembled WGS sequence"/>
</dbReference>